<keyword evidence="1 2" id="KW-0694">RNA-binding</keyword>
<evidence type="ECO:0000256" key="1">
    <source>
        <dbReference type="ARBA" id="ARBA00022884"/>
    </source>
</evidence>
<evidence type="ECO:0000259" key="4">
    <source>
        <dbReference type="PROSITE" id="PS50102"/>
    </source>
</evidence>
<protein>
    <recommendedName>
        <fullName evidence="4">RRM domain-containing protein</fullName>
    </recommendedName>
</protein>
<dbReference type="Pfam" id="PF00076">
    <property type="entry name" value="RRM_1"/>
    <property type="match status" value="1"/>
</dbReference>
<accession>A0A6V7QNF7</accession>
<feature type="region of interest" description="Disordered" evidence="3">
    <location>
        <begin position="163"/>
        <end position="185"/>
    </location>
</feature>
<dbReference type="AlphaFoldDB" id="A0A6V7QNF7"/>
<sequence length="185" mass="20906">MATAAASFVPVASLLLPPPPPPLEEEETPWGAPPPVRRFTRRFDPLPSPLLRLGSAPTRGSAAAAASRWRAFLRRTIRVLRRRHQALRLSFRTTQESLRNAFEKFGQLVEVNLVMDRVANRPRGFAFLRYATEEESKKAIEGMHGKFLDGRVIFVEVAKPRSELRRSPKQSPRSSSFFIGKDWGT</sequence>
<dbReference type="GO" id="GO:0016554">
    <property type="term" value="P:cytidine to uridine editing"/>
    <property type="evidence" value="ECO:0007669"/>
    <property type="project" value="TreeGrafter"/>
</dbReference>
<gene>
    <name evidence="5" type="ORF">CB5_LOCUS27874</name>
</gene>
<dbReference type="EMBL" id="LR862137">
    <property type="protein sequence ID" value="CAD1844663.1"/>
    <property type="molecule type" value="Genomic_DNA"/>
</dbReference>
<reference evidence="5" key="1">
    <citation type="submission" date="2020-07" db="EMBL/GenBank/DDBJ databases">
        <authorList>
            <person name="Lin J."/>
        </authorList>
    </citation>
    <scope>NUCLEOTIDE SEQUENCE</scope>
</reference>
<dbReference type="GO" id="GO:0009507">
    <property type="term" value="C:chloroplast"/>
    <property type="evidence" value="ECO:0007669"/>
    <property type="project" value="TreeGrafter"/>
</dbReference>
<dbReference type="InterPro" id="IPR012677">
    <property type="entry name" value="Nucleotide-bd_a/b_plait_sf"/>
</dbReference>
<proteinExistence type="predicted"/>
<dbReference type="Gene3D" id="3.30.70.330">
    <property type="match status" value="1"/>
</dbReference>
<dbReference type="PANTHER" id="PTHR48029">
    <property type="entry name" value="NUCLEOLAR PROTEIN 8"/>
    <property type="match status" value="1"/>
</dbReference>
<evidence type="ECO:0000313" key="5">
    <source>
        <dbReference type="EMBL" id="CAD1844663.1"/>
    </source>
</evidence>
<dbReference type="SUPFAM" id="SSF54928">
    <property type="entry name" value="RNA-binding domain, RBD"/>
    <property type="match status" value="1"/>
</dbReference>
<dbReference type="GO" id="GO:1900871">
    <property type="term" value="P:chloroplast mRNA modification"/>
    <property type="evidence" value="ECO:0007669"/>
    <property type="project" value="TreeGrafter"/>
</dbReference>
<dbReference type="SMART" id="SM00360">
    <property type="entry name" value="RRM"/>
    <property type="match status" value="1"/>
</dbReference>
<dbReference type="PANTHER" id="PTHR48029:SF1">
    <property type="entry name" value="NUCLEOLAR PROTEIN 8"/>
    <property type="match status" value="1"/>
</dbReference>
<evidence type="ECO:0000256" key="3">
    <source>
        <dbReference type="SAM" id="MobiDB-lite"/>
    </source>
</evidence>
<dbReference type="GO" id="GO:0003723">
    <property type="term" value="F:RNA binding"/>
    <property type="evidence" value="ECO:0007669"/>
    <property type="project" value="UniProtKB-UniRule"/>
</dbReference>
<feature type="domain" description="RRM" evidence="4">
    <location>
        <begin position="89"/>
        <end position="160"/>
    </location>
</feature>
<dbReference type="InterPro" id="IPR035979">
    <property type="entry name" value="RBD_domain_sf"/>
</dbReference>
<name>A0A6V7QNF7_ANACO</name>
<evidence type="ECO:0000256" key="2">
    <source>
        <dbReference type="PROSITE-ProRule" id="PRU00176"/>
    </source>
</evidence>
<dbReference type="InterPro" id="IPR000504">
    <property type="entry name" value="RRM_dom"/>
</dbReference>
<organism evidence="5">
    <name type="scientific">Ananas comosus var. bracteatus</name>
    <name type="common">red pineapple</name>
    <dbReference type="NCBI Taxonomy" id="296719"/>
    <lineage>
        <taxon>Eukaryota</taxon>
        <taxon>Viridiplantae</taxon>
        <taxon>Streptophyta</taxon>
        <taxon>Embryophyta</taxon>
        <taxon>Tracheophyta</taxon>
        <taxon>Spermatophyta</taxon>
        <taxon>Magnoliopsida</taxon>
        <taxon>Liliopsida</taxon>
        <taxon>Poales</taxon>
        <taxon>Bromeliaceae</taxon>
        <taxon>Bromelioideae</taxon>
        <taxon>Ananas</taxon>
    </lineage>
</organism>
<dbReference type="PROSITE" id="PS50102">
    <property type="entry name" value="RRM"/>
    <property type="match status" value="1"/>
</dbReference>